<dbReference type="Proteomes" id="UP000830115">
    <property type="component" value="Chromosome"/>
</dbReference>
<feature type="transmembrane region" description="Helical" evidence="7">
    <location>
        <begin position="268"/>
        <end position="296"/>
    </location>
</feature>
<feature type="transmembrane region" description="Helical" evidence="7">
    <location>
        <begin position="317"/>
        <end position="350"/>
    </location>
</feature>
<protein>
    <submittedName>
        <fullName evidence="10">ABC transporter permease</fullName>
    </submittedName>
</protein>
<organism evidence="10 11">
    <name type="scientific">Streptomyces halobius</name>
    <dbReference type="NCBI Taxonomy" id="2879846"/>
    <lineage>
        <taxon>Bacteria</taxon>
        <taxon>Bacillati</taxon>
        <taxon>Actinomycetota</taxon>
        <taxon>Actinomycetes</taxon>
        <taxon>Kitasatosporales</taxon>
        <taxon>Streptomycetaceae</taxon>
        <taxon>Streptomyces</taxon>
    </lineage>
</organism>
<keyword evidence="4 7" id="KW-1133">Transmembrane helix</keyword>
<keyword evidence="3 7" id="KW-0812">Transmembrane</keyword>
<feature type="transmembrane region" description="Helical" evidence="7">
    <location>
        <begin position="370"/>
        <end position="388"/>
    </location>
</feature>
<dbReference type="InterPro" id="IPR003838">
    <property type="entry name" value="ABC3_permease_C"/>
</dbReference>
<dbReference type="InterPro" id="IPR050250">
    <property type="entry name" value="Macrolide_Exporter_MacB"/>
</dbReference>
<feature type="signal peptide" evidence="8">
    <location>
        <begin position="1"/>
        <end position="41"/>
    </location>
</feature>
<evidence type="ECO:0000313" key="11">
    <source>
        <dbReference type="Proteomes" id="UP000830115"/>
    </source>
</evidence>
<evidence type="ECO:0000256" key="1">
    <source>
        <dbReference type="ARBA" id="ARBA00004651"/>
    </source>
</evidence>
<evidence type="ECO:0000313" key="10">
    <source>
        <dbReference type="EMBL" id="UQA94818.1"/>
    </source>
</evidence>
<evidence type="ECO:0000259" key="9">
    <source>
        <dbReference type="Pfam" id="PF02687"/>
    </source>
</evidence>
<dbReference type="RefSeq" id="WP_248865670.1">
    <property type="nucleotide sequence ID" value="NZ_CP086322.1"/>
</dbReference>
<comment type="subcellular location">
    <subcellularLocation>
        <location evidence="1">Cell membrane</location>
        <topology evidence="1">Multi-pass membrane protein</topology>
    </subcellularLocation>
</comment>
<name>A0ABY4MBM5_9ACTN</name>
<dbReference type="EMBL" id="CP086322">
    <property type="protein sequence ID" value="UQA94818.1"/>
    <property type="molecule type" value="Genomic_DNA"/>
</dbReference>
<evidence type="ECO:0000256" key="8">
    <source>
        <dbReference type="SAM" id="SignalP"/>
    </source>
</evidence>
<evidence type="ECO:0000256" key="2">
    <source>
        <dbReference type="ARBA" id="ARBA00022475"/>
    </source>
</evidence>
<sequence length="406" mass="43222">MNQLYYGFLNARRFARRSGASVLTLVLCGMIALSAATVAHGAELAAEESLQTGTSLQQIDLEARNDDSQIKKLTPRNLSAVSGLPHVRQVEPVLQTSFDSGEDNDLPPFLLYATSARSSLLPPLTGKARERVFPLRGHEVVLPSTGDGQDLTGLLGKTVSIGYTKRTGENEGTGAADTVTVVGLYDPSWQIDGPNAAYADNALIAKWAAAREGIDADRYLSTRGYAKATVVTDHPDAVPGILEKLHDQHFFAYSVADRVRELPALLKFFRWGSLGMLVLLTAAAAVAGIGMGSTLLRERVHEIGLLRATGRTRREVFTAFASEITATGLAAGAAATVLGTIAGSLGTWALAHQDTFADQLPTTLTLPSPWVALLTFLLPTTAVLLGSLKPLLTATTIAPTHALRDW</sequence>
<gene>
    <name evidence="10" type="ORF">K9S39_25810</name>
</gene>
<evidence type="ECO:0000256" key="4">
    <source>
        <dbReference type="ARBA" id="ARBA00022989"/>
    </source>
</evidence>
<feature type="domain" description="ABC3 transporter permease C-terminal" evidence="9">
    <location>
        <begin position="276"/>
        <end position="398"/>
    </location>
</feature>
<dbReference type="PANTHER" id="PTHR30572">
    <property type="entry name" value="MEMBRANE COMPONENT OF TRANSPORTER-RELATED"/>
    <property type="match status" value="1"/>
</dbReference>
<feature type="chain" id="PRO_5045306678" evidence="8">
    <location>
        <begin position="42"/>
        <end position="406"/>
    </location>
</feature>
<reference evidence="10" key="1">
    <citation type="submission" date="2021-10" db="EMBL/GenBank/DDBJ databases">
        <title>Streptomyces nigrumlapis sp.nov.,an antimicrobial producing actinobacterium isolated from Black Gobi rocks.</title>
        <authorList>
            <person name="Wen Y."/>
            <person name="Zhang W."/>
            <person name="Liu X.G."/>
        </authorList>
    </citation>
    <scope>NUCLEOTIDE SEQUENCE</scope>
    <source>
        <strain evidence="10">ST13-2-2</strain>
    </source>
</reference>
<evidence type="ECO:0000256" key="6">
    <source>
        <dbReference type="ARBA" id="ARBA00038076"/>
    </source>
</evidence>
<comment type="similarity">
    <text evidence="6">Belongs to the ABC-4 integral membrane protein family.</text>
</comment>
<proteinExistence type="inferred from homology"/>
<dbReference type="Pfam" id="PF02687">
    <property type="entry name" value="FtsX"/>
    <property type="match status" value="1"/>
</dbReference>
<keyword evidence="5 7" id="KW-0472">Membrane</keyword>
<dbReference type="PANTHER" id="PTHR30572:SF4">
    <property type="entry name" value="ABC TRANSPORTER PERMEASE YTRF"/>
    <property type="match status" value="1"/>
</dbReference>
<evidence type="ECO:0000256" key="7">
    <source>
        <dbReference type="SAM" id="Phobius"/>
    </source>
</evidence>
<keyword evidence="2" id="KW-1003">Cell membrane</keyword>
<evidence type="ECO:0000256" key="5">
    <source>
        <dbReference type="ARBA" id="ARBA00023136"/>
    </source>
</evidence>
<keyword evidence="8" id="KW-0732">Signal</keyword>
<evidence type="ECO:0000256" key="3">
    <source>
        <dbReference type="ARBA" id="ARBA00022692"/>
    </source>
</evidence>
<accession>A0ABY4MBM5</accession>
<keyword evidence="11" id="KW-1185">Reference proteome</keyword>